<keyword evidence="7 11" id="KW-0833">Ubl conjugation pathway</keyword>
<keyword evidence="11" id="KW-0256">Endoplasmic reticulum</keyword>
<dbReference type="PANTHER" id="PTHR12313">
    <property type="entry name" value="E3 UBIQUITIN-PROTEIN LIGASE RNF5-RELATED"/>
    <property type="match status" value="1"/>
</dbReference>
<dbReference type="InterPro" id="IPR001841">
    <property type="entry name" value="Znf_RING"/>
</dbReference>
<evidence type="ECO:0000256" key="6">
    <source>
        <dbReference type="ARBA" id="ARBA00022771"/>
    </source>
</evidence>
<evidence type="ECO:0000256" key="5">
    <source>
        <dbReference type="ARBA" id="ARBA00022723"/>
    </source>
</evidence>
<dbReference type="AlphaFoldDB" id="A0A9R0ZFG0"/>
<comment type="subcellular location">
    <subcellularLocation>
        <location evidence="2">Endomembrane system</location>
    </subcellularLocation>
    <subcellularLocation>
        <location evidence="11">Endoplasmic reticulum membrane</location>
        <topology evidence="11">Single-pass type IV membrane protein</topology>
    </subcellularLocation>
</comment>
<gene>
    <name evidence="14" type="ORF">TRITD_7Av1G146770</name>
</gene>
<dbReference type="PROSITE" id="PS50089">
    <property type="entry name" value="ZF_RING_2"/>
    <property type="match status" value="1"/>
</dbReference>
<feature type="region of interest" description="Disordered" evidence="12">
    <location>
        <begin position="32"/>
        <end position="61"/>
    </location>
</feature>
<dbReference type="EMBL" id="LT934123">
    <property type="protein sequence ID" value="VAI75691.1"/>
    <property type="molecule type" value="Genomic_DNA"/>
</dbReference>
<keyword evidence="15" id="KW-1185">Reference proteome</keyword>
<dbReference type="GO" id="GO:0061630">
    <property type="term" value="F:ubiquitin protein ligase activity"/>
    <property type="evidence" value="ECO:0007669"/>
    <property type="project" value="UniProtKB-UniRule"/>
</dbReference>
<dbReference type="Gramene" id="TRITD7Av1G146770.2">
    <property type="protein sequence ID" value="TRITD7Av1G146770.2"/>
    <property type="gene ID" value="TRITD7Av1G146770"/>
</dbReference>
<dbReference type="FunFam" id="3.30.40.10:FF:000881">
    <property type="entry name" value="Os08g0162400 protein"/>
    <property type="match status" value="1"/>
</dbReference>
<feature type="region of interest" description="Disordered" evidence="12">
    <location>
        <begin position="221"/>
        <end position="240"/>
    </location>
</feature>
<keyword evidence="8 11" id="KW-0862">Zinc</keyword>
<dbReference type="GO" id="GO:0005789">
    <property type="term" value="C:endoplasmic reticulum membrane"/>
    <property type="evidence" value="ECO:0007669"/>
    <property type="project" value="UniProtKB-SubCell"/>
</dbReference>
<feature type="region of interest" description="Disordered" evidence="12">
    <location>
        <begin position="425"/>
        <end position="451"/>
    </location>
</feature>
<feature type="compositionally biased region" description="Basic and acidic residues" evidence="12">
    <location>
        <begin position="229"/>
        <end position="239"/>
    </location>
</feature>
<proteinExistence type="predicted"/>
<keyword evidence="5 11" id="KW-0479">Metal-binding</keyword>
<evidence type="ECO:0000256" key="1">
    <source>
        <dbReference type="ARBA" id="ARBA00000900"/>
    </source>
</evidence>
<evidence type="ECO:0000256" key="8">
    <source>
        <dbReference type="ARBA" id="ARBA00022833"/>
    </source>
</evidence>
<keyword evidence="4 11" id="KW-0808">Transferase</keyword>
<evidence type="ECO:0000256" key="2">
    <source>
        <dbReference type="ARBA" id="ARBA00004308"/>
    </source>
</evidence>
<evidence type="ECO:0000256" key="9">
    <source>
        <dbReference type="ARBA" id="ARBA00023136"/>
    </source>
</evidence>
<comment type="domain">
    <text evidence="11">The RING-type zinc finger domain is responsible for E3 ligase activity.</text>
</comment>
<evidence type="ECO:0000256" key="10">
    <source>
        <dbReference type="PROSITE-ProRule" id="PRU00175"/>
    </source>
</evidence>
<dbReference type="SUPFAM" id="SSF57850">
    <property type="entry name" value="RING/U-box"/>
    <property type="match status" value="1"/>
</dbReference>
<evidence type="ECO:0000256" key="7">
    <source>
        <dbReference type="ARBA" id="ARBA00022786"/>
    </source>
</evidence>
<dbReference type="Gene3D" id="3.30.40.10">
    <property type="entry name" value="Zinc/RING finger domain, C3HC4 (zinc finger)"/>
    <property type="match status" value="1"/>
</dbReference>
<reference evidence="14 15" key="1">
    <citation type="submission" date="2017-09" db="EMBL/GenBank/DDBJ databases">
        <authorList>
            <consortium name="International Durum Wheat Genome Sequencing Consortium (IDWGSC)"/>
            <person name="Milanesi L."/>
        </authorList>
    </citation>
    <scope>NUCLEOTIDE SEQUENCE [LARGE SCALE GENOMIC DNA]</scope>
    <source>
        <strain evidence="15">cv. Svevo</strain>
    </source>
</reference>
<comment type="function">
    <text evidence="11">E3 ubiquitin-protein ligase.</text>
</comment>
<keyword evidence="6 10" id="KW-0863">Zinc-finger</keyword>
<evidence type="ECO:0000313" key="15">
    <source>
        <dbReference type="Proteomes" id="UP000324705"/>
    </source>
</evidence>
<feature type="region of interest" description="Disordered" evidence="12">
    <location>
        <begin position="314"/>
        <end position="348"/>
    </location>
</feature>
<dbReference type="GO" id="GO:0008270">
    <property type="term" value="F:zinc ion binding"/>
    <property type="evidence" value="ECO:0007669"/>
    <property type="project" value="UniProtKB-KW"/>
</dbReference>
<dbReference type="InterPro" id="IPR017907">
    <property type="entry name" value="Znf_RING_CS"/>
</dbReference>
<evidence type="ECO:0000256" key="12">
    <source>
        <dbReference type="SAM" id="MobiDB-lite"/>
    </source>
</evidence>
<evidence type="ECO:0000256" key="3">
    <source>
        <dbReference type="ARBA" id="ARBA00004906"/>
    </source>
</evidence>
<dbReference type="CDD" id="cd16534">
    <property type="entry name" value="RING-HC_RNF5-like"/>
    <property type="match status" value="1"/>
</dbReference>
<evidence type="ECO:0000259" key="13">
    <source>
        <dbReference type="PROSITE" id="PS50089"/>
    </source>
</evidence>
<dbReference type="GO" id="GO:0006511">
    <property type="term" value="P:ubiquitin-dependent protein catabolic process"/>
    <property type="evidence" value="ECO:0007669"/>
    <property type="project" value="UniProtKB-UniRule"/>
</dbReference>
<protein>
    <recommendedName>
        <fullName evidence="11">E3 ubiquitin-protein ligase RMA</fullName>
        <ecNumber evidence="11">2.3.2.27</ecNumber>
    </recommendedName>
    <alternativeName>
        <fullName evidence="11">Protein RING membrane-anchor</fullName>
    </alternativeName>
    <alternativeName>
        <fullName evidence="11">RING-type E3 ubiquitin transferase RMA</fullName>
    </alternativeName>
</protein>
<evidence type="ECO:0000313" key="14">
    <source>
        <dbReference type="EMBL" id="VAI75691.1"/>
    </source>
</evidence>
<evidence type="ECO:0000256" key="4">
    <source>
        <dbReference type="ARBA" id="ARBA00022679"/>
    </source>
</evidence>
<dbReference type="Pfam" id="PF00097">
    <property type="entry name" value="zf-C3HC4"/>
    <property type="match status" value="1"/>
</dbReference>
<dbReference type="EC" id="2.3.2.27" evidence="11"/>
<dbReference type="InterPro" id="IPR013083">
    <property type="entry name" value="Znf_RING/FYVE/PHD"/>
</dbReference>
<accession>A0A9R0ZFG0</accession>
<dbReference type="InterPro" id="IPR018957">
    <property type="entry name" value="Znf_C3HC4_RING-type"/>
</dbReference>
<dbReference type="Proteomes" id="UP000324705">
    <property type="component" value="Chromosome 7A"/>
</dbReference>
<evidence type="ECO:0000256" key="11">
    <source>
        <dbReference type="RuleBase" id="RU369090"/>
    </source>
</evidence>
<feature type="domain" description="RING-type" evidence="13">
    <location>
        <begin position="261"/>
        <end position="302"/>
    </location>
</feature>
<comment type="pathway">
    <text evidence="3 11">Protein modification; protein ubiquitination.</text>
</comment>
<organism evidence="14 15">
    <name type="scientific">Triticum turgidum subsp. durum</name>
    <name type="common">Durum wheat</name>
    <name type="synonym">Triticum durum</name>
    <dbReference type="NCBI Taxonomy" id="4567"/>
    <lineage>
        <taxon>Eukaryota</taxon>
        <taxon>Viridiplantae</taxon>
        <taxon>Streptophyta</taxon>
        <taxon>Embryophyta</taxon>
        <taxon>Tracheophyta</taxon>
        <taxon>Spermatophyta</taxon>
        <taxon>Magnoliopsida</taxon>
        <taxon>Liliopsida</taxon>
        <taxon>Poales</taxon>
        <taxon>Poaceae</taxon>
        <taxon>BOP clade</taxon>
        <taxon>Pooideae</taxon>
        <taxon>Triticodae</taxon>
        <taxon>Triticeae</taxon>
        <taxon>Triticinae</taxon>
        <taxon>Triticum</taxon>
    </lineage>
</organism>
<dbReference type="PROSITE" id="PS00518">
    <property type="entry name" value="ZF_RING_1"/>
    <property type="match status" value="1"/>
</dbReference>
<comment type="catalytic activity">
    <reaction evidence="1 11">
        <text>S-ubiquitinyl-[E2 ubiquitin-conjugating enzyme]-L-cysteine + [acceptor protein]-L-lysine = [E2 ubiquitin-conjugating enzyme]-L-cysteine + N(6)-ubiquitinyl-[acceptor protein]-L-lysine.</text>
        <dbReference type="EC" id="2.3.2.27"/>
    </reaction>
</comment>
<name>A0A9R0ZFG0_TRITD</name>
<dbReference type="SMART" id="SM00184">
    <property type="entry name" value="RING"/>
    <property type="match status" value="1"/>
</dbReference>
<dbReference type="InterPro" id="IPR045103">
    <property type="entry name" value="RNF5/RNF185-like"/>
</dbReference>
<keyword evidence="9" id="KW-0472">Membrane</keyword>
<sequence length="451" mass="48898">MAGEEAAEGSGNRRRMDLNLYLGLPPLPRPPGRLGVAMDCPPPPNSAIPVPESPRTDEPAVLPAPEEMPPLPVVYSPSNALSTPELSLIDPMLFDWLDGLSTDSEEALDAGEPAVVRDAPSHDANVSPPPPAPLSLPGLEGVRLEWVERLSHPILVAPAAGAEMVSTRVMRQSMGAVNAIEDMTPELRLQRLIQVSEQHHIVNRNQRPTSPEAERLAQAIQRSHSSLDASRRQKLDGDGKMTGMGAVKKDGNCGCNSSFECNICLEAAKEPVVTPCGHLFCWPCLYQWLHGHSAHSECPVCKGEVLEVNVTPIYGRGGGERDASSNDVPPRPRANRSESLRQQLQMPDPRGIASMVRRLIENQDIVRGQAAPPAGGVEVTVLPTARSRARVRRQQRHSLVSPSPIMLRASNAEQASTSSTLAVIVGQAAQSRRSRPSESTTTRRTRRRQQQ</sequence>